<evidence type="ECO:0000259" key="2">
    <source>
        <dbReference type="PROSITE" id="PS51913"/>
    </source>
</evidence>
<dbReference type="Pfam" id="PF05066">
    <property type="entry name" value="HARE-HTH"/>
    <property type="match status" value="1"/>
</dbReference>
<dbReference type="OrthoDB" id="9799921at2"/>
<dbReference type="PROSITE" id="PS51913">
    <property type="entry name" value="HTH_HARE"/>
    <property type="match status" value="1"/>
</dbReference>
<accession>K4IYH9</accession>
<evidence type="ECO:0000313" key="4">
    <source>
        <dbReference type="Proteomes" id="UP000008514"/>
    </source>
</evidence>
<proteinExistence type="predicted"/>
<dbReference type="GO" id="GO:0006355">
    <property type="term" value="P:regulation of DNA-templated transcription"/>
    <property type="evidence" value="ECO:0007669"/>
    <property type="project" value="InterPro"/>
</dbReference>
<evidence type="ECO:0000256" key="1">
    <source>
        <dbReference type="ARBA" id="ARBA00023163"/>
    </source>
</evidence>
<keyword evidence="1" id="KW-0804">Transcription</keyword>
<name>K4IYH9_PSYTT</name>
<evidence type="ECO:0000313" key="3">
    <source>
        <dbReference type="EMBL" id="AFU70515.1"/>
    </source>
</evidence>
<dbReference type="CDD" id="cd10032">
    <property type="entry name" value="UDG-F6_HDG"/>
    <property type="match status" value="1"/>
</dbReference>
<dbReference type="NCBIfam" id="TIGR04274">
    <property type="entry name" value="hypoxanDNAglyco"/>
    <property type="match status" value="1"/>
</dbReference>
<reference evidence="3" key="1">
    <citation type="submission" date="2006-03" db="EMBL/GenBank/DDBJ databases">
        <authorList>
            <person name="Bowman J."/>
            <person name="Ferriera S."/>
            <person name="Johnson J."/>
            <person name="Kravitz S."/>
            <person name="Halpern A."/>
            <person name="Remington K."/>
            <person name="Beeson K."/>
            <person name="Tran B."/>
            <person name="Rogers Y.-H."/>
            <person name="Friedman R."/>
            <person name="Venter J.C."/>
        </authorList>
    </citation>
    <scope>NUCLEOTIDE SEQUENCE [LARGE SCALE GENOMIC DNA]</scope>
    <source>
        <strain evidence="3">ATCC 700755</strain>
    </source>
</reference>
<dbReference type="SUPFAM" id="SSF52141">
    <property type="entry name" value="Uracil-DNA glycosylase-like"/>
    <property type="match status" value="1"/>
</dbReference>
<organism evidence="3 4">
    <name type="scientific">Psychroflexus torquis (strain ATCC 700755 / CIP 106069 / ACAM 623)</name>
    <dbReference type="NCBI Taxonomy" id="313595"/>
    <lineage>
        <taxon>Bacteria</taxon>
        <taxon>Pseudomonadati</taxon>
        <taxon>Bacteroidota</taxon>
        <taxon>Flavobacteriia</taxon>
        <taxon>Flavobacteriales</taxon>
        <taxon>Flavobacteriaceae</taxon>
        <taxon>Psychroflexus</taxon>
    </lineage>
</organism>
<dbReference type="RefSeq" id="WP_015026048.1">
    <property type="nucleotide sequence ID" value="NC_018721.1"/>
</dbReference>
<dbReference type="STRING" id="313595.P700755_003944"/>
<keyword evidence="4" id="KW-1185">Reference proteome</keyword>
<dbReference type="HOGENOM" id="CLU_1029968_0_0_10"/>
<reference evidence="3" key="2">
    <citation type="submission" date="2012-09" db="EMBL/GenBank/DDBJ databases">
        <title>The complete sequence of Psychroflexus torquis an extreme psychrophile from sea-ice that is stimulated by light.</title>
        <authorList>
            <person name="Feng S."/>
            <person name="Powell S.M."/>
            <person name="Bowman J.P."/>
        </authorList>
    </citation>
    <scope>NUCLEOTIDE SEQUENCE [LARGE SCALE GENOMIC DNA]</scope>
    <source>
        <strain evidence="3">ATCC 700755</strain>
    </source>
</reference>
<feature type="domain" description="HTH HARE-type" evidence="2">
    <location>
        <begin position="1"/>
        <end position="70"/>
    </location>
</feature>
<dbReference type="InterPro" id="IPR005122">
    <property type="entry name" value="Uracil-DNA_glycosylase-like"/>
</dbReference>
<dbReference type="Proteomes" id="UP000008514">
    <property type="component" value="Chromosome"/>
</dbReference>
<dbReference type="SMART" id="SM00987">
    <property type="entry name" value="UreE_C"/>
    <property type="match status" value="1"/>
</dbReference>
<dbReference type="SMART" id="SM00986">
    <property type="entry name" value="UDG"/>
    <property type="match status" value="1"/>
</dbReference>
<dbReference type="KEGG" id="ptq:P700755_003944"/>
<dbReference type="eggNOG" id="COG3663">
    <property type="taxonomic scope" value="Bacteria"/>
</dbReference>
<sequence>MTLHQAIEKLLRQTGRPMTTQQIADELNKNKWYQKKDGSTIQAFQIYGRIRNYADIFDRDGSTVFLIGQPTTKTKAPTAKKPTAIKHLVKVNSTYSKASFDPISNSDTAILILGTMPGDKSLELGEYYGHPRNRFWKIISTITNNELPLTYSDKKELLLKFKIGIWDIAHKANRKGSLDSAIEDEEPNDLDDFIARHKNLKVIGFNGTKSETLFDKYFDRKSGLKYVYLPSTSPANTGIDFDNICKLWRQIFTK</sequence>
<dbReference type="InterPro" id="IPR007759">
    <property type="entry name" value="Asxl_HARE-HTH"/>
</dbReference>
<dbReference type="InterPro" id="IPR026353">
    <property type="entry name" value="Hypoxan-DNA_Glyclase"/>
</dbReference>
<gene>
    <name evidence="3" type="ordered locus">P700755_003944</name>
</gene>
<dbReference type="InterPro" id="IPR036895">
    <property type="entry name" value="Uracil-DNA_glycosylase-like_sf"/>
</dbReference>
<protein>
    <submittedName>
        <fullName evidence="3">Hypoxanthine DNA-glycosylase, putative</fullName>
    </submittedName>
</protein>
<dbReference type="EMBL" id="CP003879">
    <property type="protein sequence ID" value="AFU70515.1"/>
    <property type="molecule type" value="Genomic_DNA"/>
</dbReference>
<dbReference type="Gene3D" id="3.40.470.10">
    <property type="entry name" value="Uracil-DNA glycosylase-like domain"/>
    <property type="match status" value="1"/>
</dbReference>
<dbReference type="Pfam" id="PF03167">
    <property type="entry name" value="UDG"/>
    <property type="match status" value="1"/>
</dbReference>
<dbReference type="AlphaFoldDB" id="K4IYH9"/>